<name>A0A4U1IYU7_9BACT</name>
<accession>A0A4U1IYU7</accession>
<sequence length="226" mass="24039">MTRRQTYGSVRGMRPLPLAVVLSVLLATRFVRGEEPTANRLIPDAPTMLAVGAGPSLLFGGHLPNLVSAGGGARIGARYEGGGFWFFGSYHRTVSPATLYGLPIEGAHVAVGGDLVLAGFPLGVVVGFSLSGGAFFNDRPGAPWNHGGNNWFHARLGLDKVFHLGGRFWIRTAVTAQIPDSVHTLIVNQREDQRWSSTPISGVLSVEVLADLTTIKKIAEDGSVLE</sequence>
<dbReference type="EMBL" id="SSMQ01000058">
    <property type="protein sequence ID" value="TKC99262.1"/>
    <property type="molecule type" value="Genomic_DNA"/>
</dbReference>
<evidence type="ECO:0000313" key="1">
    <source>
        <dbReference type="EMBL" id="TKC99262.1"/>
    </source>
</evidence>
<reference evidence="1 2" key="1">
    <citation type="submission" date="2019-04" db="EMBL/GenBank/DDBJ databases">
        <authorList>
            <person name="Li Y."/>
            <person name="Wang J."/>
        </authorList>
    </citation>
    <scope>NUCLEOTIDE SEQUENCE [LARGE SCALE GENOMIC DNA]</scope>
    <source>
        <strain evidence="1 2">DSM 14668</strain>
    </source>
</reference>
<organism evidence="1 2">
    <name type="scientific">Polyangium fumosum</name>
    <dbReference type="NCBI Taxonomy" id="889272"/>
    <lineage>
        <taxon>Bacteria</taxon>
        <taxon>Pseudomonadati</taxon>
        <taxon>Myxococcota</taxon>
        <taxon>Polyangia</taxon>
        <taxon>Polyangiales</taxon>
        <taxon>Polyangiaceae</taxon>
        <taxon>Polyangium</taxon>
    </lineage>
</organism>
<evidence type="ECO:0000313" key="2">
    <source>
        <dbReference type="Proteomes" id="UP000309215"/>
    </source>
</evidence>
<proteinExistence type="predicted"/>
<dbReference type="Proteomes" id="UP000309215">
    <property type="component" value="Unassembled WGS sequence"/>
</dbReference>
<dbReference type="AlphaFoldDB" id="A0A4U1IYU7"/>
<comment type="caution">
    <text evidence="1">The sequence shown here is derived from an EMBL/GenBank/DDBJ whole genome shotgun (WGS) entry which is preliminary data.</text>
</comment>
<dbReference type="RefSeq" id="WP_136934051.1">
    <property type="nucleotide sequence ID" value="NZ_SSMQ01000058.1"/>
</dbReference>
<protein>
    <submittedName>
        <fullName evidence="1">Uncharacterized protein</fullName>
    </submittedName>
</protein>
<keyword evidence="2" id="KW-1185">Reference proteome</keyword>
<gene>
    <name evidence="1" type="ORF">E8A74_38220</name>
</gene>